<name>A0A6J4NQG5_9CHLR</name>
<proteinExistence type="predicted"/>
<organism evidence="1">
    <name type="scientific">uncultured Chloroflexia bacterium</name>
    <dbReference type="NCBI Taxonomy" id="1672391"/>
    <lineage>
        <taxon>Bacteria</taxon>
        <taxon>Bacillati</taxon>
        <taxon>Chloroflexota</taxon>
        <taxon>Chloroflexia</taxon>
        <taxon>environmental samples</taxon>
    </lineage>
</organism>
<reference evidence="1" key="1">
    <citation type="submission" date="2020-02" db="EMBL/GenBank/DDBJ databases">
        <authorList>
            <person name="Meier V. D."/>
        </authorList>
    </citation>
    <scope>NUCLEOTIDE SEQUENCE</scope>
    <source>
        <strain evidence="1">AVDCRST_MAG93</strain>
    </source>
</reference>
<gene>
    <name evidence="1" type="ORF">AVDCRST_MAG93-9905</name>
</gene>
<feature type="non-terminal residue" evidence="1">
    <location>
        <position position="110"/>
    </location>
</feature>
<accession>A0A6J4NQG5</accession>
<protein>
    <submittedName>
        <fullName evidence="1">Uncharacterized protein</fullName>
    </submittedName>
</protein>
<dbReference type="EMBL" id="CADCTR010003325">
    <property type="protein sequence ID" value="CAA9394549.1"/>
    <property type="molecule type" value="Genomic_DNA"/>
</dbReference>
<sequence length="110" mass="12708">MSDPSDDLSNFVNVVARQFAERNRERAKTERAAREALGYGGERWDRLVSAWRGLKATELETLWEFAALASQLADEFGEGALVHFARQVRWPERMIWRSVKAFRARPTQPD</sequence>
<dbReference type="AlphaFoldDB" id="A0A6J4NQG5"/>
<evidence type="ECO:0000313" key="1">
    <source>
        <dbReference type="EMBL" id="CAA9394549.1"/>
    </source>
</evidence>